<reference evidence="5 7" key="2">
    <citation type="submission" date="2018-11" db="EMBL/GenBank/DDBJ databases">
        <authorList>
            <consortium name="Pathogen Informatics"/>
        </authorList>
    </citation>
    <scope>NUCLEOTIDE SEQUENCE [LARGE SCALE GENOMIC DNA]</scope>
</reference>
<evidence type="ECO:0000313" key="6">
    <source>
        <dbReference type="Proteomes" id="UP000038040"/>
    </source>
</evidence>
<evidence type="ECO:0000256" key="2">
    <source>
        <dbReference type="PROSITE-ProRule" id="PRU00124"/>
    </source>
</evidence>
<evidence type="ECO:0000313" key="5">
    <source>
        <dbReference type="EMBL" id="VDN58727.1"/>
    </source>
</evidence>
<dbReference type="InterPro" id="IPR000859">
    <property type="entry name" value="CUB_dom"/>
</dbReference>
<name>A0A0N4UC43_DRAME</name>
<evidence type="ECO:0000256" key="1">
    <source>
        <dbReference type="ARBA" id="ARBA00023157"/>
    </source>
</evidence>
<dbReference type="Proteomes" id="UP000038040">
    <property type="component" value="Unplaced"/>
</dbReference>
<dbReference type="InterPro" id="IPR035914">
    <property type="entry name" value="Sperma_CUB_dom_sf"/>
</dbReference>
<feature type="transmembrane region" description="Helical" evidence="3">
    <location>
        <begin position="222"/>
        <end position="243"/>
    </location>
</feature>
<dbReference type="CDD" id="cd00112">
    <property type="entry name" value="LDLa"/>
    <property type="match status" value="1"/>
</dbReference>
<dbReference type="Pfam" id="PF00431">
    <property type="entry name" value="CUB"/>
    <property type="match status" value="1"/>
</dbReference>
<proteinExistence type="predicted"/>
<keyword evidence="1 2" id="KW-1015">Disulfide bond</keyword>
<keyword evidence="3" id="KW-1133">Transmembrane helix</keyword>
<dbReference type="Pfam" id="PF00057">
    <property type="entry name" value="Ldl_recept_a"/>
    <property type="match status" value="1"/>
</dbReference>
<dbReference type="InterPro" id="IPR042333">
    <property type="entry name" value="LRAD2/Mig-13-like"/>
</dbReference>
<keyword evidence="3" id="KW-0812">Transmembrane</keyword>
<reference evidence="8" key="1">
    <citation type="submission" date="2016-04" db="UniProtKB">
        <authorList>
            <consortium name="WormBaseParasite"/>
        </authorList>
    </citation>
    <scope>IDENTIFICATION</scope>
</reference>
<dbReference type="PROSITE" id="PS01180">
    <property type="entry name" value="CUB"/>
    <property type="match status" value="1"/>
</dbReference>
<accession>A0A0N4UC43</accession>
<dbReference type="Gene3D" id="2.60.120.290">
    <property type="entry name" value="Spermadhesin, CUB domain"/>
    <property type="match status" value="1"/>
</dbReference>
<dbReference type="WBParaSite" id="DME_0000481701-mRNA-1">
    <property type="protein sequence ID" value="DME_0000481701-mRNA-1"/>
    <property type="gene ID" value="DME_0000481701"/>
</dbReference>
<dbReference type="STRING" id="318479.A0A0N4UC43"/>
<organism evidence="6 8">
    <name type="scientific">Dracunculus medinensis</name>
    <name type="common">Guinea worm</name>
    <dbReference type="NCBI Taxonomy" id="318479"/>
    <lineage>
        <taxon>Eukaryota</taxon>
        <taxon>Metazoa</taxon>
        <taxon>Ecdysozoa</taxon>
        <taxon>Nematoda</taxon>
        <taxon>Chromadorea</taxon>
        <taxon>Rhabditida</taxon>
        <taxon>Spirurina</taxon>
        <taxon>Dracunculoidea</taxon>
        <taxon>Dracunculidae</taxon>
        <taxon>Dracunculus</taxon>
    </lineage>
</organism>
<evidence type="ECO:0000313" key="7">
    <source>
        <dbReference type="Proteomes" id="UP000274756"/>
    </source>
</evidence>
<keyword evidence="3" id="KW-0472">Membrane</keyword>
<dbReference type="OrthoDB" id="6514358at2759"/>
<dbReference type="SMART" id="SM00192">
    <property type="entry name" value="LDLa"/>
    <property type="match status" value="1"/>
</dbReference>
<feature type="domain" description="CUB" evidence="4">
    <location>
        <begin position="23"/>
        <end position="163"/>
    </location>
</feature>
<sequence length="285" mass="32229">IDRIRKYYILAYFDGHFNSLDHCQSKLERKVSGLSGLLISHQLYGTHPYNGSKNCFLLITAPIGYRIRLRVLDFNVLGDPKNCNKDTLHVFDHEKAIEPQKLNEVEQEEISPGPILGQFCGLIRNASELAVSTENALTLWWHSDANLPINHNGEGFRLLWSAFRKSNSEFTCDNNECIPAELACNRYPDCKDESDLSRERQIAHKCDYFDADPLSSLTGLNILLICMAFVSMLVCICICISAVPSSCVETDSQPNPPAFYPPSPPHQRMLFTESRLDCLTRNSLK</sequence>
<dbReference type="Gene3D" id="4.10.400.10">
    <property type="entry name" value="Low-density Lipoprotein Receptor"/>
    <property type="match status" value="1"/>
</dbReference>
<comment type="caution">
    <text evidence="2">Lacks conserved residue(s) required for the propagation of feature annotation.</text>
</comment>
<dbReference type="SMART" id="SM00042">
    <property type="entry name" value="CUB"/>
    <property type="match status" value="1"/>
</dbReference>
<feature type="disulfide bond" evidence="2">
    <location>
        <begin position="172"/>
        <end position="190"/>
    </location>
</feature>
<dbReference type="PANTHER" id="PTHR24652">
    <property type="entry name" value="LOW-DENSITY LIPOPROTEIN RECEPTOR CLASS A DOMAIN-CONTAINING PROTEIN 2"/>
    <property type="match status" value="1"/>
</dbReference>
<evidence type="ECO:0000256" key="3">
    <source>
        <dbReference type="SAM" id="Phobius"/>
    </source>
</evidence>
<dbReference type="AlphaFoldDB" id="A0A0N4UC43"/>
<dbReference type="CDD" id="cd00041">
    <property type="entry name" value="CUB"/>
    <property type="match status" value="1"/>
</dbReference>
<dbReference type="EMBL" id="UYYG01001171">
    <property type="protein sequence ID" value="VDN58727.1"/>
    <property type="molecule type" value="Genomic_DNA"/>
</dbReference>
<dbReference type="InterPro" id="IPR002172">
    <property type="entry name" value="LDrepeatLR_classA_rpt"/>
</dbReference>
<protein>
    <submittedName>
        <fullName evidence="8">CUB domain-containing protein</fullName>
    </submittedName>
</protein>
<evidence type="ECO:0000313" key="8">
    <source>
        <dbReference type="WBParaSite" id="DME_0000481701-mRNA-1"/>
    </source>
</evidence>
<evidence type="ECO:0000259" key="4">
    <source>
        <dbReference type="PROSITE" id="PS01180"/>
    </source>
</evidence>
<dbReference type="SUPFAM" id="SSF49854">
    <property type="entry name" value="Spermadhesin, CUB domain"/>
    <property type="match status" value="1"/>
</dbReference>
<gene>
    <name evidence="5" type="ORF">DME_LOCUS8700</name>
</gene>
<dbReference type="Proteomes" id="UP000274756">
    <property type="component" value="Unassembled WGS sequence"/>
</dbReference>
<dbReference type="InterPro" id="IPR036055">
    <property type="entry name" value="LDL_receptor-like_sf"/>
</dbReference>
<dbReference type="SUPFAM" id="SSF57424">
    <property type="entry name" value="LDL receptor-like module"/>
    <property type="match status" value="1"/>
</dbReference>
<dbReference type="PROSITE" id="PS50068">
    <property type="entry name" value="LDLRA_2"/>
    <property type="match status" value="1"/>
</dbReference>
<keyword evidence="7" id="KW-1185">Reference proteome</keyword>